<dbReference type="PANTHER" id="PTHR30026:SF20">
    <property type="entry name" value="OUTER MEMBRANE PROTEIN TOLC"/>
    <property type="match status" value="1"/>
</dbReference>
<evidence type="ECO:0000256" key="6">
    <source>
        <dbReference type="ARBA" id="ARBA00023136"/>
    </source>
</evidence>
<dbReference type="RefSeq" id="WP_124899341.1">
    <property type="nucleotide sequence ID" value="NZ_RQTJ01000013.1"/>
</dbReference>
<accession>A0A3P1B1R0</accession>
<keyword evidence="3" id="KW-0813">Transport</keyword>
<keyword evidence="5" id="KW-0812">Transmembrane</keyword>
<dbReference type="Pfam" id="PF02321">
    <property type="entry name" value="OEP"/>
    <property type="match status" value="2"/>
</dbReference>
<dbReference type="InterPro" id="IPR003423">
    <property type="entry name" value="OMP_efflux"/>
</dbReference>
<dbReference type="Gene3D" id="1.20.1600.10">
    <property type="entry name" value="Outer membrane efflux proteins (OEP)"/>
    <property type="match status" value="1"/>
</dbReference>
<dbReference type="GO" id="GO:0015562">
    <property type="term" value="F:efflux transmembrane transporter activity"/>
    <property type="evidence" value="ECO:0007669"/>
    <property type="project" value="InterPro"/>
</dbReference>
<dbReference type="SUPFAM" id="SSF56954">
    <property type="entry name" value="Outer membrane efflux proteins (OEP)"/>
    <property type="match status" value="1"/>
</dbReference>
<name>A0A3P1B1R0_9FLAO</name>
<evidence type="ECO:0000256" key="4">
    <source>
        <dbReference type="ARBA" id="ARBA00022452"/>
    </source>
</evidence>
<keyword evidence="6" id="KW-0472">Membrane</keyword>
<dbReference type="EMBL" id="RQTJ01000013">
    <property type="protein sequence ID" value="RRA94918.1"/>
    <property type="molecule type" value="Genomic_DNA"/>
</dbReference>
<organism evidence="10 11">
    <name type="scientific">Paenimyroides viscosum</name>
    <dbReference type="NCBI Taxonomy" id="2488729"/>
    <lineage>
        <taxon>Bacteria</taxon>
        <taxon>Pseudomonadati</taxon>
        <taxon>Bacteroidota</taxon>
        <taxon>Flavobacteriia</taxon>
        <taxon>Flavobacteriales</taxon>
        <taxon>Flavobacteriaceae</taxon>
        <taxon>Paenimyroides</taxon>
    </lineage>
</organism>
<dbReference type="OrthoDB" id="367883at2"/>
<reference evidence="10 11" key="1">
    <citation type="submission" date="2018-11" db="EMBL/GenBank/DDBJ databases">
        <title>Flavobacterium sp. nov., YIM 102796 draft genome.</title>
        <authorList>
            <person name="Li G."/>
            <person name="Jiang Y."/>
        </authorList>
    </citation>
    <scope>NUCLEOTIDE SEQUENCE [LARGE SCALE GENOMIC DNA]</scope>
    <source>
        <strain evidence="10 11">YIM 102796</strain>
    </source>
</reference>
<dbReference type="PANTHER" id="PTHR30026">
    <property type="entry name" value="OUTER MEMBRANE PROTEIN TOLC"/>
    <property type="match status" value="1"/>
</dbReference>
<keyword evidence="9" id="KW-0732">Signal</keyword>
<evidence type="ECO:0000256" key="5">
    <source>
        <dbReference type="ARBA" id="ARBA00022692"/>
    </source>
</evidence>
<evidence type="ECO:0000313" key="10">
    <source>
        <dbReference type="EMBL" id="RRA94918.1"/>
    </source>
</evidence>
<comment type="caution">
    <text evidence="10">The sequence shown here is derived from an EMBL/GenBank/DDBJ whole genome shotgun (WGS) entry which is preliminary data.</text>
</comment>
<keyword evidence="8" id="KW-0175">Coiled coil</keyword>
<feature type="chain" id="PRO_5018275435" evidence="9">
    <location>
        <begin position="19"/>
        <end position="447"/>
    </location>
</feature>
<evidence type="ECO:0000313" key="11">
    <source>
        <dbReference type="Proteomes" id="UP000268372"/>
    </source>
</evidence>
<sequence>MKYRISILLAFLGFFAQAQERLTLKDAVNYALQNKAEAVKARLDVENSEYQIDEVRANALPQISANGTLTYNAILQKSALPGDMLGRPGEIIMIPFGQPWQSTAAVSLNQQLFNQAVFTGLKAAKSTREFYKINAQLTEEQVIEKVANSYYEAYKTESQLTTIDKTIDNTSRVRDVIKSLFDNGLAKKIDLDRIDVTLNNLKGNRQQLVNALQLQENALKYLIGMDMNQDIELPENTFEITKHALVDDSVNIENRTEIKLLEKQSELLVLNKKAINAQGYPSLSMNANFGYLGLGSQFPWFAKPADGVYWSSYSAIGLNLNIPIFNGGSVKAKVKQAQIDIERLEADKRDTRLALDMSLKNAVTQLNNSLITLNVQKENVNLAKEVLTNIENNYKFGLATLTDLLDAETQYADAQNNHTNALLDYKVAEIQLIKAKGELKSLTEEQN</sequence>
<keyword evidence="7" id="KW-0998">Cell outer membrane</keyword>
<dbReference type="InterPro" id="IPR051906">
    <property type="entry name" value="TolC-like"/>
</dbReference>
<dbReference type="GO" id="GO:1990281">
    <property type="term" value="C:efflux pump complex"/>
    <property type="evidence" value="ECO:0007669"/>
    <property type="project" value="TreeGrafter"/>
</dbReference>
<comment type="subcellular location">
    <subcellularLocation>
        <location evidence="1">Cell outer membrane</location>
    </subcellularLocation>
</comment>
<keyword evidence="4" id="KW-1134">Transmembrane beta strand</keyword>
<comment type="similarity">
    <text evidence="2">Belongs to the outer membrane factor (OMF) (TC 1.B.17) family.</text>
</comment>
<keyword evidence="11" id="KW-1185">Reference proteome</keyword>
<dbReference type="AlphaFoldDB" id="A0A3P1B1R0"/>
<feature type="coiled-coil region" evidence="8">
    <location>
        <begin position="334"/>
        <end position="393"/>
    </location>
</feature>
<feature type="signal peptide" evidence="9">
    <location>
        <begin position="1"/>
        <end position="18"/>
    </location>
</feature>
<dbReference type="Proteomes" id="UP000268372">
    <property type="component" value="Unassembled WGS sequence"/>
</dbReference>
<proteinExistence type="inferred from homology"/>
<dbReference type="GO" id="GO:0009279">
    <property type="term" value="C:cell outer membrane"/>
    <property type="evidence" value="ECO:0007669"/>
    <property type="project" value="UniProtKB-SubCell"/>
</dbReference>
<evidence type="ECO:0000256" key="8">
    <source>
        <dbReference type="SAM" id="Coils"/>
    </source>
</evidence>
<gene>
    <name evidence="10" type="ORF">EG242_07865</name>
</gene>
<evidence type="ECO:0000256" key="9">
    <source>
        <dbReference type="SAM" id="SignalP"/>
    </source>
</evidence>
<evidence type="ECO:0000256" key="3">
    <source>
        <dbReference type="ARBA" id="ARBA00022448"/>
    </source>
</evidence>
<evidence type="ECO:0000256" key="7">
    <source>
        <dbReference type="ARBA" id="ARBA00023237"/>
    </source>
</evidence>
<evidence type="ECO:0000256" key="1">
    <source>
        <dbReference type="ARBA" id="ARBA00004442"/>
    </source>
</evidence>
<evidence type="ECO:0000256" key="2">
    <source>
        <dbReference type="ARBA" id="ARBA00007613"/>
    </source>
</evidence>
<protein>
    <submittedName>
        <fullName evidence="10">TolC family protein</fullName>
    </submittedName>
</protein>
<dbReference type="GO" id="GO:0015288">
    <property type="term" value="F:porin activity"/>
    <property type="evidence" value="ECO:0007669"/>
    <property type="project" value="TreeGrafter"/>
</dbReference>